<name>A0ABU8GV40_9ACTN</name>
<proteinExistence type="predicted"/>
<dbReference type="Proteomes" id="UP001365781">
    <property type="component" value="Unassembled WGS sequence"/>
</dbReference>
<feature type="compositionally biased region" description="Basic residues" evidence="1">
    <location>
        <begin position="65"/>
        <end position="77"/>
    </location>
</feature>
<comment type="caution">
    <text evidence="2">The sequence shown here is derived from an EMBL/GenBank/DDBJ whole genome shotgun (WGS) entry which is preliminary data.</text>
</comment>
<dbReference type="RefSeq" id="WP_336558985.1">
    <property type="nucleotide sequence ID" value="NZ_JBBAYM010000167.1"/>
</dbReference>
<evidence type="ECO:0000256" key="1">
    <source>
        <dbReference type="SAM" id="MobiDB-lite"/>
    </source>
</evidence>
<feature type="non-terminal residue" evidence="2">
    <location>
        <position position="77"/>
    </location>
</feature>
<evidence type="ECO:0008006" key="4">
    <source>
        <dbReference type="Google" id="ProtNLM"/>
    </source>
</evidence>
<protein>
    <recommendedName>
        <fullName evidence="4">Transposase</fullName>
    </recommendedName>
</protein>
<dbReference type="EMBL" id="JBBAYM010000167">
    <property type="protein sequence ID" value="MEI5617068.1"/>
    <property type="molecule type" value="Genomic_DNA"/>
</dbReference>
<accession>A0ABU8GV40</accession>
<evidence type="ECO:0000313" key="3">
    <source>
        <dbReference type="Proteomes" id="UP001365781"/>
    </source>
</evidence>
<feature type="region of interest" description="Disordered" evidence="1">
    <location>
        <begin position="56"/>
        <end position="77"/>
    </location>
</feature>
<evidence type="ECO:0000313" key="2">
    <source>
        <dbReference type="EMBL" id="MEI5617068.1"/>
    </source>
</evidence>
<organism evidence="2 3">
    <name type="scientific">Streptomyces brasiliscabiei</name>
    <dbReference type="NCBI Taxonomy" id="2736302"/>
    <lineage>
        <taxon>Bacteria</taxon>
        <taxon>Bacillati</taxon>
        <taxon>Actinomycetota</taxon>
        <taxon>Actinomycetes</taxon>
        <taxon>Kitasatosporales</taxon>
        <taxon>Streptomycetaceae</taxon>
        <taxon>Streptomyces</taxon>
    </lineage>
</organism>
<gene>
    <name evidence="2" type="ORF">WB403_49110</name>
</gene>
<reference evidence="2 3" key="1">
    <citation type="submission" date="2024-03" db="EMBL/GenBank/DDBJ databases">
        <title>First Report of Pectobacterium brasiliscabiei causing potato scab in china.</title>
        <authorList>
            <person name="Handique U."/>
        </authorList>
    </citation>
    <scope>NUCLEOTIDE SEQUENCE [LARGE SCALE GENOMIC DNA]</scope>
    <source>
        <strain evidence="2 3">ZRIMU1503</strain>
    </source>
</reference>
<keyword evidence="3" id="KW-1185">Reference proteome</keyword>
<sequence length="77" mass="8923">MVAIVIRKLTRKPKSAAGKALKMLIKTLKNSTKNAFYKALHLWYLEHKTFLEERSEKPNEQGKYPYKHRAVRGAHAS</sequence>